<dbReference type="InterPro" id="IPR051259">
    <property type="entry name" value="rRNA_Methyltransferase"/>
</dbReference>
<proteinExistence type="predicted"/>
<evidence type="ECO:0000259" key="3">
    <source>
        <dbReference type="Pfam" id="PF00588"/>
    </source>
</evidence>
<dbReference type="PANTHER" id="PTHR43191:SF2">
    <property type="entry name" value="RRNA METHYLTRANSFERASE 3, MITOCHONDRIAL"/>
    <property type="match status" value="1"/>
</dbReference>
<dbReference type="Pfam" id="PF00588">
    <property type="entry name" value="SpoU_methylase"/>
    <property type="match status" value="1"/>
</dbReference>
<evidence type="ECO:0000256" key="2">
    <source>
        <dbReference type="ARBA" id="ARBA00022679"/>
    </source>
</evidence>
<protein>
    <submittedName>
        <fullName evidence="4">RNA methyltransferase</fullName>
    </submittedName>
</protein>
<dbReference type="SUPFAM" id="SSF75217">
    <property type="entry name" value="alpha/beta knot"/>
    <property type="match status" value="1"/>
</dbReference>
<dbReference type="EMBL" id="BAABME010001611">
    <property type="protein sequence ID" value="GAA0150540.1"/>
    <property type="molecule type" value="Genomic_DNA"/>
</dbReference>
<dbReference type="Gene3D" id="3.40.1280.10">
    <property type="match status" value="1"/>
</dbReference>
<evidence type="ECO:0000313" key="5">
    <source>
        <dbReference type="Proteomes" id="UP001454036"/>
    </source>
</evidence>
<keyword evidence="1 4" id="KW-0489">Methyltransferase</keyword>
<evidence type="ECO:0000313" key="4">
    <source>
        <dbReference type="EMBL" id="GAA0150540.1"/>
    </source>
</evidence>
<dbReference type="InterPro" id="IPR001537">
    <property type="entry name" value="SpoU_MeTrfase"/>
</dbReference>
<gene>
    <name evidence="4" type="ORF">LIER_09464</name>
</gene>
<dbReference type="GO" id="GO:0006396">
    <property type="term" value="P:RNA processing"/>
    <property type="evidence" value="ECO:0007669"/>
    <property type="project" value="InterPro"/>
</dbReference>
<dbReference type="CDD" id="cd18095">
    <property type="entry name" value="SpoU-like_rRNA-MTase"/>
    <property type="match status" value="1"/>
</dbReference>
<dbReference type="GO" id="GO:0032259">
    <property type="term" value="P:methylation"/>
    <property type="evidence" value="ECO:0007669"/>
    <property type="project" value="UniProtKB-KW"/>
</dbReference>
<accession>A0AAV3PGW8</accession>
<name>A0AAV3PGW8_LITER</name>
<sequence length="313" mass="34739">MKMRNAMKFLVPCHLFYLLYNTTRPNASEEDLAKLCKRGRIVEKINCNIAKTDIQIIKEILDFQERYKSSTKIDCILVLDDADLPEGLDNSIHVVQVSSMVMKKLSGVQSIDSIDMIALMRIPTTFLSVTDNLQDNDRARWFACATRILVLDGIQDPGNLGTLLRTALAFRWDGAFLLPGCCDPFNEKALRASRGAAFQLPIVSGRWSCLAPLADEFRMKMLGGHPPTNKNLTTVSLLSQSYAHSVADTPLCLVLGSEGSGLSKQTVQECELISIPMEGNFESLNVSVAGGIFLYMLQPANHQDDFADLKRFT</sequence>
<evidence type="ECO:0000256" key="1">
    <source>
        <dbReference type="ARBA" id="ARBA00022603"/>
    </source>
</evidence>
<dbReference type="GO" id="GO:0003723">
    <property type="term" value="F:RNA binding"/>
    <property type="evidence" value="ECO:0007669"/>
    <property type="project" value="InterPro"/>
</dbReference>
<dbReference type="AlphaFoldDB" id="A0AAV3PGW8"/>
<feature type="domain" description="tRNA/rRNA methyltransferase SpoU type" evidence="3">
    <location>
        <begin position="148"/>
        <end position="295"/>
    </location>
</feature>
<dbReference type="FunFam" id="3.40.1280.10:FF:000027">
    <property type="entry name" value="Putative tRNA/rRNA methyltransferase YsgA"/>
    <property type="match status" value="1"/>
</dbReference>
<dbReference type="Proteomes" id="UP001454036">
    <property type="component" value="Unassembled WGS sequence"/>
</dbReference>
<dbReference type="GO" id="GO:0008173">
    <property type="term" value="F:RNA methyltransferase activity"/>
    <property type="evidence" value="ECO:0007669"/>
    <property type="project" value="InterPro"/>
</dbReference>
<comment type="caution">
    <text evidence="4">The sequence shown here is derived from an EMBL/GenBank/DDBJ whole genome shotgun (WGS) entry which is preliminary data.</text>
</comment>
<reference evidence="4 5" key="1">
    <citation type="submission" date="2024-01" db="EMBL/GenBank/DDBJ databases">
        <title>The complete chloroplast genome sequence of Lithospermum erythrorhizon: insights into the phylogenetic relationship among Boraginaceae species and the maternal lineages of purple gromwells.</title>
        <authorList>
            <person name="Okada T."/>
            <person name="Watanabe K."/>
        </authorList>
    </citation>
    <scope>NUCLEOTIDE SEQUENCE [LARGE SCALE GENOMIC DNA]</scope>
</reference>
<keyword evidence="5" id="KW-1185">Reference proteome</keyword>
<dbReference type="PANTHER" id="PTHR43191">
    <property type="entry name" value="RRNA METHYLTRANSFERASE 3"/>
    <property type="match status" value="1"/>
</dbReference>
<dbReference type="InterPro" id="IPR029028">
    <property type="entry name" value="Alpha/beta_knot_MTases"/>
</dbReference>
<keyword evidence="2" id="KW-0808">Transferase</keyword>
<organism evidence="4 5">
    <name type="scientific">Lithospermum erythrorhizon</name>
    <name type="common">Purple gromwell</name>
    <name type="synonym">Lithospermum officinale var. erythrorhizon</name>
    <dbReference type="NCBI Taxonomy" id="34254"/>
    <lineage>
        <taxon>Eukaryota</taxon>
        <taxon>Viridiplantae</taxon>
        <taxon>Streptophyta</taxon>
        <taxon>Embryophyta</taxon>
        <taxon>Tracheophyta</taxon>
        <taxon>Spermatophyta</taxon>
        <taxon>Magnoliopsida</taxon>
        <taxon>eudicotyledons</taxon>
        <taxon>Gunneridae</taxon>
        <taxon>Pentapetalae</taxon>
        <taxon>asterids</taxon>
        <taxon>lamiids</taxon>
        <taxon>Boraginales</taxon>
        <taxon>Boraginaceae</taxon>
        <taxon>Boraginoideae</taxon>
        <taxon>Lithospermeae</taxon>
        <taxon>Lithospermum</taxon>
    </lineage>
</organism>
<dbReference type="InterPro" id="IPR029026">
    <property type="entry name" value="tRNA_m1G_MTases_N"/>
</dbReference>